<evidence type="ECO:0000259" key="2">
    <source>
        <dbReference type="Pfam" id="PF03732"/>
    </source>
</evidence>
<feature type="compositionally biased region" description="Low complexity" evidence="1">
    <location>
        <begin position="56"/>
        <end position="82"/>
    </location>
</feature>
<keyword evidence="4" id="KW-1185">Reference proteome</keyword>
<reference evidence="3" key="1">
    <citation type="journal article" date="2023" name="bioRxiv">
        <title>Improved chromosome-level genome assembly for marigold (Tagetes erecta).</title>
        <authorList>
            <person name="Jiang F."/>
            <person name="Yuan L."/>
            <person name="Wang S."/>
            <person name="Wang H."/>
            <person name="Xu D."/>
            <person name="Wang A."/>
            <person name="Fan W."/>
        </authorList>
    </citation>
    <scope>NUCLEOTIDE SEQUENCE</scope>
    <source>
        <strain evidence="3">WSJ</strain>
        <tissue evidence="3">Leaf</tissue>
    </source>
</reference>
<dbReference type="AlphaFoldDB" id="A0AAD8NLC7"/>
<dbReference type="EMBL" id="JAUHHV010000009">
    <property type="protein sequence ID" value="KAK1413027.1"/>
    <property type="molecule type" value="Genomic_DNA"/>
</dbReference>
<dbReference type="PANTHER" id="PTHR33223">
    <property type="entry name" value="CCHC-TYPE DOMAIN-CONTAINING PROTEIN"/>
    <property type="match status" value="1"/>
</dbReference>
<sequence length="365" mass="41355">MPRSIRTSKLLDIDPEIEKTAKRLRKLAKLRKKSANCSSSTPLPPVIDIWENISLSSDSETESPSTSQTPTSQTSTSSPSPTHQDQKPMAVANPIEQTFRQWGTHDVTQQPLCISYPDMENFELKSGLIQLLPTFRGLENEDPHQFLKEFHVVCTGMKPHNVTEDQIKLRAFPFALQDAAKEWLYYLPPGSVTTWNELARLFLDKYFPETKASTLRKEIIGIKQAKREPLHTYWDRFKKLCARCPQHNISEHQLLQYFCGGLAPMERRLLNAACGGDTLDKTPTQIRALITSIAEDTKHLSQDEEWYTDIPRVVKEVSTPYIEAQLAELTKAVMMLTKDKGAEAPSRACGIFLQTGHPTDMCPML</sequence>
<dbReference type="Pfam" id="PF03732">
    <property type="entry name" value="Retrotrans_gag"/>
    <property type="match status" value="1"/>
</dbReference>
<gene>
    <name evidence="3" type="ORF">QVD17_34727</name>
</gene>
<proteinExistence type="predicted"/>
<dbReference type="InterPro" id="IPR005162">
    <property type="entry name" value="Retrotrans_gag_dom"/>
</dbReference>
<feature type="region of interest" description="Disordered" evidence="1">
    <location>
        <begin position="51"/>
        <end position="88"/>
    </location>
</feature>
<comment type="caution">
    <text evidence="3">The sequence shown here is derived from an EMBL/GenBank/DDBJ whole genome shotgun (WGS) entry which is preliminary data.</text>
</comment>
<name>A0AAD8NLC7_TARER</name>
<evidence type="ECO:0000313" key="3">
    <source>
        <dbReference type="EMBL" id="KAK1413027.1"/>
    </source>
</evidence>
<dbReference type="PANTHER" id="PTHR33223:SF11">
    <property type="entry name" value="ELEMENT PROTEIN, PUTATIVE-RELATED"/>
    <property type="match status" value="1"/>
</dbReference>
<accession>A0AAD8NLC7</accession>
<organism evidence="3 4">
    <name type="scientific">Tagetes erecta</name>
    <name type="common">African marigold</name>
    <dbReference type="NCBI Taxonomy" id="13708"/>
    <lineage>
        <taxon>Eukaryota</taxon>
        <taxon>Viridiplantae</taxon>
        <taxon>Streptophyta</taxon>
        <taxon>Embryophyta</taxon>
        <taxon>Tracheophyta</taxon>
        <taxon>Spermatophyta</taxon>
        <taxon>Magnoliopsida</taxon>
        <taxon>eudicotyledons</taxon>
        <taxon>Gunneridae</taxon>
        <taxon>Pentapetalae</taxon>
        <taxon>asterids</taxon>
        <taxon>campanulids</taxon>
        <taxon>Asterales</taxon>
        <taxon>Asteraceae</taxon>
        <taxon>Asteroideae</taxon>
        <taxon>Heliantheae alliance</taxon>
        <taxon>Tageteae</taxon>
        <taxon>Tagetes</taxon>
    </lineage>
</organism>
<protein>
    <recommendedName>
        <fullName evidence="2">Retrotransposon gag domain-containing protein</fullName>
    </recommendedName>
</protein>
<feature type="domain" description="Retrotransposon gag" evidence="2">
    <location>
        <begin position="171"/>
        <end position="263"/>
    </location>
</feature>
<evidence type="ECO:0000256" key="1">
    <source>
        <dbReference type="SAM" id="MobiDB-lite"/>
    </source>
</evidence>
<dbReference type="Proteomes" id="UP001229421">
    <property type="component" value="Unassembled WGS sequence"/>
</dbReference>
<evidence type="ECO:0000313" key="4">
    <source>
        <dbReference type="Proteomes" id="UP001229421"/>
    </source>
</evidence>